<dbReference type="Proteomes" id="UP000509623">
    <property type="component" value="Chromosome"/>
</dbReference>
<reference evidence="3" key="3">
    <citation type="journal article" date="2022" name="Int. J. Syst. Evol. Microbiol.">
        <title>Caproicibacterium lactatifermentans sp. nov., isolated from pit clay used for the production of Chinese strong aroma-type liquor.</title>
        <authorList>
            <person name="Wang H."/>
            <person name="Gu Y."/>
            <person name="Zhao D."/>
            <person name="Qiao Z."/>
            <person name="Zheng J."/>
            <person name="Gao J."/>
            <person name="Ren C."/>
            <person name="Xu Y."/>
        </authorList>
    </citation>
    <scope>NUCLEOTIDE SEQUENCE</scope>
    <source>
        <strain evidence="3">JNU-WLY1368</strain>
    </source>
</reference>
<dbReference type="InterPro" id="IPR025373">
    <property type="entry name" value="DUF4363"/>
</dbReference>
<keyword evidence="1" id="KW-0732">Signal</keyword>
<dbReference type="EMBL" id="CP046161">
    <property type="protein sequence ID" value="QKO29640.1"/>
    <property type="molecule type" value="Genomic_DNA"/>
</dbReference>
<protein>
    <submittedName>
        <fullName evidence="2">DUF4363 family protein</fullName>
    </submittedName>
</protein>
<evidence type="ECO:0000313" key="2">
    <source>
        <dbReference type="EMBL" id="QKN23724.1"/>
    </source>
</evidence>
<evidence type="ECO:0000313" key="5">
    <source>
        <dbReference type="Proteomes" id="UP000509623"/>
    </source>
</evidence>
<proteinExistence type="predicted"/>
<feature type="chain" id="PRO_5044663970" evidence="1">
    <location>
        <begin position="22"/>
        <end position="128"/>
    </location>
</feature>
<dbReference type="AlphaFoldDB" id="A0A859DQ58"/>
<evidence type="ECO:0000256" key="1">
    <source>
        <dbReference type="SAM" id="SignalP"/>
    </source>
</evidence>
<evidence type="ECO:0000313" key="4">
    <source>
        <dbReference type="Proteomes" id="UP000501316"/>
    </source>
</evidence>
<evidence type="ECO:0000313" key="3">
    <source>
        <dbReference type="EMBL" id="QKO29640.1"/>
    </source>
</evidence>
<accession>A0A859DQ58</accession>
<dbReference type="Proteomes" id="UP000501316">
    <property type="component" value="Chromosome"/>
</dbReference>
<gene>
    <name evidence="2" type="ORF">GJQ69_04070</name>
    <name evidence="3" type="ORF">GKP14_00510</name>
</gene>
<dbReference type="EMBL" id="CP046051">
    <property type="protein sequence ID" value="QKN23724.1"/>
    <property type="molecule type" value="Genomic_DNA"/>
</dbReference>
<sequence length="128" mass="14355">MRMKRMVVGAVLFAVSLALCSAGRRTTQTLTNDLTKTLQEADHAAQTGDTQKAYTLSKKAFEEWEKDHQILCTFQPHSRLEVIDQTLATLPDLSKCDNPGQFESECARGETLARNLQESEFPLLQNIL</sequence>
<reference evidence="3" key="2">
    <citation type="journal article" date="2021" name="Appl. Environ. Microbiol.">
        <title>Adaptability of a Caproate-Producing Bacterium Contributes to Its Dominance in an Anaerobic Fermentation System.</title>
        <authorList>
            <person name="Wang H."/>
            <person name="Gu Y."/>
            <person name="Zhou W."/>
            <person name="Zhao D."/>
            <person name="Qiao Z."/>
            <person name="Zheng J."/>
            <person name="Gao J."/>
            <person name="Chen X."/>
            <person name="Ren C."/>
            <person name="Xu Y."/>
        </authorList>
    </citation>
    <scope>NUCLEOTIDE SEQUENCE</scope>
    <source>
        <strain evidence="3">JNU-WLY1368</strain>
    </source>
</reference>
<name>A0A859DQ58_9FIRM</name>
<feature type="signal peptide" evidence="1">
    <location>
        <begin position="1"/>
        <end position="21"/>
    </location>
</feature>
<dbReference type="KEGG" id="clf:GJQ69_04070"/>
<dbReference type="Pfam" id="PF14276">
    <property type="entry name" value="DUF4363"/>
    <property type="match status" value="1"/>
</dbReference>
<keyword evidence="5" id="KW-1185">Reference proteome</keyword>
<organism evidence="2 4">
    <name type="scientific">Caproicibacterium lactatifermentans</name>
    <dbReference type="NCBI Taxonomy" id="2666138"/>
    <lineage>
        <taxon>Bacteria</taxon>
        <taxon>Bacillati</taxon>
        <taxon>Bacillota</taxon>
        <taxon>Clostridia</taxon>
        <taxon>Eubacteriales</taxon>
        <taxon>Oscillospiraceae</taxon>
        <taxon>Caproicibacterium</taxon>
    </lineage>
</organism>
<reference evidence="4 5" key="1">
    <citation type="submission" date="2019-11" db="EMBL/GenBank/DDBJ databases">
        <authorList>
            <person name="Ren C."/>
            <person name="Wang H."/>
            <person name="Xu Y."/>
        </authorList>
    </citation>
    <scope>NUCLEOTIDE SEQUENCE [LARGE SCALE GENOMIC DNA]</scope>
    <source>
        <strain evidence="5">JNU-WLY1368</strain>
        <strain evidence="2 4">LBM 19010</strain>
    </source>
</reference>